<sequence>MLGGVDLLPPGRQELESLLKREQAGEEECLREQVRCARIKWPGDISAMATPVGEFPGGNKASAILIDRLIDQNRGDGAALW</sequence>
<reference evidence="1" key="1">
    <citation type="journal article" date="2021" name="Sci. Adv.">
        <title>The American lobster genome reveals insights on longevity, neural, and immune adaptations.</title>
        <authorList>
            <person name="Polinski J.M."/>
            <person name="Zimin A.V."/>
            <person name="Clark K.F."/>
            <person name="Kohn A.B."/>
            <person name="Sadowski N."/>
            <person name="Timp W."/>
            <person name="Ptitsyn A."/>
            <person name="Khanna P."/>
            <person name="Romanova D.Y."/>
            <person name="Williams P."/>
            <person name="Greenwood S.J."/>
            <person name="Moroz L.L."/>
            <person name="Walt D.R."/>
            <person name="Bodnar A.G."/>
        </authorList>
    </citation>
    <scope>NUCLEOTIDE SEQUENCE</scope>
    <source>
        <strain evidence="1">GMGI-L3</strain>
    </source>
</reference>
<accession>A0A8J5NBC1</accession>
<name>A0A8J5NBC1_HOMAM</name>
<dbReference type="EMBL" id="JAHLQT010003309">
    <property type="protein sequence ID" value="KAG7176482.1"/>
    <property type="molecule type" value="Genomic_DNA"/>
</dbReference>
<evidence type="ECO:0000313" key="2">
    <source>
        <dbReference type="Proteomes" id="UP000747542"/>
    </source>
</evidence>
<evidence type="ECO:0000313" key="1">
    <source>
        <dbReference type="EMBL" id="KAG7176482.1"/>
    </source>
</evidence>
<keyword evidence="2" id="KW-1185">Reference proteome</keyword>
<organism evidence="1 2">
    <name type="scientific">Homarus americanus</name>
    <name type="common">American lobster</name>
    <dbReference type="NCBI Taxonomy" id="6706"/>
    <lineage>
        <taxon>Eukaryota</taxon>
        <taxon>Metazoa</taxon>
        <taxon>Ecdysozoa</taxon>
        <taxon>Arthropoda</taxon>
        <taxon>Crustacea</taxon>
        <taxon>Multicrustacea</taxon>
        <taxon>Malacostraca</taxon>
        <taxon>Eumalacostraca</taxon>
        <taxon>Eucarida</taxon>
        <taxon>Decapoda</taxon>
        <taxon>Pleocyemata</taxon>
        <taxon>Astacidea</taxon>
        <taxon>Nephropoidea</taxon>
        <taxon>Nephropidae</taxon>
        <taxon>Homarus</taxon>
    </lineage>
</organism>
<protein>
    <submittedName>
        <fullName evidence="1">Uncharacterized protein</fullName>
    </submittedName>
</protein>
<gene>
    <name evidence="1" type="ORF">Hamer_G025575</name>
</gene>
<comment type="caution">
    <text evidence="1">The sequence shown here is derived from an EMBL/GenBank/DDBJ whole genome shotgun (WGS) entry which is preliminary data.</text>
</comment>
<proteinExistence type="predicted"/>
<dbReference type="Proteomes" id="UP000747542">
    <property type="component" value="Unassembled WGS sequence"/>
</dbReference>
<dbReference type="AlphaFoldDB" id="A0A8J5NBC1"/>